<accession>A0A1I1RJ72</accession>
<dbReference type="Proteomes" id="UP000199207">
    <property type="component" value="Unassembled WGS sequence"/>
</dbReference>
<name>A0A1I1RJ72_9ACTN</name>
<proteinExistence type="predicted"/>
<evidence type="ECO:0000313" key="2">
    <source>
        <dbReference type="EMBL" id="SFD34339.1"/>
    </source>
</evidence>
<protein>
    <submittedName>
        <fullName evidence="2">Uncharacterized protein</fullName>
    </submittedName>
</protein>
<dbReference type="EMBL" id="FOLM01000013">
    <property type="protein sequence ID" value="SFD34339.1"/>
    <property type="molecule type" value="Genomic_DNA"/>
</dbReference>
<feature type="region of interest" description="Disordered" evidence="1">
    <location>
        <begin position="1"/>
        <end position="27"/>
    </location>
</feature>
<evidence type="ECO:0000313" key="3">
    <source>
        <dbReference type="Proteomes" id="UP000199207"/>
    </source>
</evidence>
<organism evidence="2 3">
    <name type="scientific">Streptomyces aidingensis</name>
    <dbReference type="NCBI Taxonomy" id="910347"/>
    <lineage>
        <taxon>Bacteria</taxon>
        <taxon>Bacillati</taxon>
        <taxon>Actinomycetota</taxon>
        <taxon>Actinomycetes</taxon>
        <taxon>Kitasatosporales</taxon>
        <taxon>Streptomycetaceae</taxon>
        <taxon>Streptomyces</taxon>
    </lineage>
</organism>
<gene>
    <name evidence="2" type="ORF">SAMN05421773_113130</name>
</gene>
<reference evidence="2 3" key="1">
    <citation type="submission" date="2016-10" db="EMBL/GenBank/DDBJ databases">
        <authorList>
            <person name="de Groot N.N."/>
        </authorList>
    </citation>
    <scope>NUCLEOTIDE SEQUENCE [LARGE SCALE GENOMIC DNA]</scope>
    <source>
        <strain evidence="2 3">CGMCC 4.5739</strain>
    </source>
</reference>
<sequence length="132" mass="14488">MSTSALPREPPPGRDMDSTPLAPQPLTYPDPVRALRRCLRCGCLTQDSIRVEPSHDGETSTAERSFACPQCAKELLRRCYRCHRGTRNGTPVRDIDADFPDGYRLVACPDCITAAERDHAARHTPAGGEGLL</sequence>
<keyword evidence="3" id="KW-1185">Reference proteome</keyword>
<dbReference type="STRING" id="910347.SAMN05421773_113130"/>
<dbReference type="AlphaFoldDB" id="A0A1I1RJ72"/>
<evidence type="ECO:0000256" key="1">
    <source>
        <dbReference type="SAM" id="MobiDB-lite"/>
    </source>
</evidence>